<dbReference type="InterPro" id="IPR000300">
    <property type="entry name" value="IPPc"/>
</dbReference>
<feature type="region of interest" description="Disordered" evidence="3">
    <location>
        <begin position="60"/>
        <end position="107"/>
    </location>
</feature>
<feature type="compositionally biased region" description="Polar residues" evidence="3">
    <location>
        <begin position="1"/>
        <end position="23"/>
    </location>
</feature>
<feature type="compositionally biased region" description="Low complexity" evidence="3">
    <location>
        <begin position="254"/>
        <end position="266"/>
    </location>
</feature>
<dbReference type="Pfam" id="PF04782">
    <property type="entry name" value="DUF632"/>
    <property type="match status" value="1"/>
</dbReference>
<dbReference type="Pfam" id="PF04783">
    <property type="entry name" value="DUF630"/>
    <property type="match status" value="1"/>
</dbReference>
<evidence type="ECO:0000256" key="1">
    <source>
        <dbReference type="ARBA" id="ARBA00010768"/>
    </source>
</evidence>
<dbReference type="GO" id="GO:0034485">
    <property type="term" value="F:phosphatidylinositol-3,4,5-trisphosphate 5-phosphatase activity"/>
    <property type="evidence" value="ECO:0007669"/>
    <property type="project" value="TreeGrafter"/>
</dbReference>
<organism evidence="5 6">
    <name type="scientific">Lupinus angustifolius</name>
    <name type="common">Narrow-leaved blue lupine</name>
    <dbReference type="NCBI Taxonomy" id="3871"/>
    <lineage>
        <taxon>Eukaryota</taxon>
        <taxon>Viridiplantae</taxon>
        <taxon>Streptophyta</taxon>
        <taxon>Embryophyta</taxon>
        <taxon>Tracheophyta</taxon>
        <taxon>Spermatophyta</taxon>
        <taxon>Magnoliopsida</taxon>
        <taxon>eudicotyledons</taxon>
        <taxon>Gunneridae</taxon>
        <taxon>Pentapetalae</taxon>
        <taxon>rosids</taxon>
        <taxon>fabids</taxon>
        <taxon>Fabales</taxon>
        <taxon>Fabaceae</taxon>
        <taxon>Papilionoideae</taxon>
        <taxon>50 kb inversion clade</taxon>
        <taxon>genistoids sensu lato</taxon>
        <taxon>core genistoids</taxon>
        <taxon>Genisteae</taxon>
        <taxon>Lupinus</taxon>
    </lineage>
</organism>
<dbReference type="GO" id="GO:0004445">
    <property type="term" value="F:inositol-polyphosphate 5-phosphatase activity"/>
    <property type="evidence" value="ECO:0007669"/>
    <property type="project" value="InterPro"/>
</dbReference>
<dbReference type="InterPro" id="IPR045849">
    <property type="entry name" value="IP5P_plant"/>
</dbReference>
<keyword evidence="2" id="KW-0378">Hydrolase</keyword>
<name>A0A4P1R3Q4_LUPAN</name>
<evidence type="ECO:0000313" key="6">
    <source>
        <dbReference type="Proteomes" id="UP000188354"/>
    </source>
</evidence>
<feature type="domain" description="Inositol polyphosphate-related phosphatase" evidence="4">
    <location>
        <begin position="307"/>
        <end position="583"/>
    </location>
</feature>
<dbReference type="Pfam" id="PF22669">
    <property type="entry name" value="Exo_endo_phos2"/>
    <property type="match status" value="1"/>
</dbReference>
<feature type="region of interest" description="Disordered" evidence="3">
    <location>
        <begin position="1"/>
        <end position="31"/>
    </location>
</feature>
<dbReference type="GO" id="GO:0004439">
    <property type="term" value="F:phosphatidylinositol-4,5-bisphosphate 5-phosphatase activity"/>
    <property type="evidence" value="ECO:0007669"/>
    <property type="project" value="TreeGrafter"/>
</dbReference>
<keyword evidence="6" id="KW-1185">Reference proteome</keyword>
<dbReference type="InterPro" id="IPR006867">
    <property type="entry name" value="DUF632"/>
</dbReference>
<dbReference type="Proteomes" id="UP000188354">
    <property type="component" value="Chromosome LG12"/>
</dbReference>
<reference evidence="5 6" key="1">
    <citation type="journal article" date="2017" name="Plant Biotechnol. J.">
        <title>A comprehensive draft genome sequence for lupin (Lupinus angustifolius), an emerging health food: insights into plant-microbe interactions and legume evolution.</title>
        <authorList>
            <person name="Hane J.K."/>
            <person name="Ming Y."/>
            <person name="Kamphuis L.G."/>
            <person name="Nelson M.N."/>
            <person name="Garg G."/>
            <person name="Atkins C.A."/>
            <person name="Bayer P.E."/>
            <person name="Bravo A."/>
            <person name="Bringans S."/>
            <person name="Cannon S."/>
            <person name="Edwards D."/>
            <person name="Foley R."/>
            <person name="Gao L.L."/>
            <person name="Harrison M.J."/>
            <person name="Huang W."/>
            <person name="Hurgobin B."/>
            <person name="Li S."/>
            <person name="Liu C.W."/>
            <person name="McGrath A."/>
            <person name="Morahan G."/>
            <person name="Murray J."/>
            <person name="Weller J."/>
            <person name="Jian J."/>
            <person name="Singh K.B."/>
        </authorList>
    </citation>
    <scope>NUCLEOTIDE SEQUENCE [LARGE SCALE GENOMIC DNA]</scope>
    <source>
        <strain evidence="6">cv. Tanjil</strain>
        <tissue evidence="5">Whole plant</tissue>
    </source>
</reference>
<evidence type="ECO:0000256" key="3">
    <source>
        <dbReference type="SAM" id="MobiDB-lite"/>
    </source>
</evidence>
<dbReference type="Gene3D" id="3.60.10.10">
    <property type="entry name" value="Endonuclease/exonuclease/phosphatase"/>
    <property type="match status" value="2"/>
</dbReference>
<protein>
    <recommendedName>
        <fullName evidence="4">Inositol polyphosphate-related phosphatase domain-containing protein</fullName>
    </recommendedName>
</protein>
<dbReference type="SMART" id="SM00128">
    <property type="entry name" value="IPPc"/>
    <property type="match status" value="1"/>
</dbReference>
<feature type="compositionally biased region" description="Polar residues" evidence="3">
    <location>
        <begin position="60"/>
        <end position="71"/>
    </location>
</feature>
<dbReference type="AlphaFoldDB" id="A0A4P1R3Q4"/>
<accession>A0A4P1R3Q4</accession>
<feature type="region of interest" description="Disordered" evidence="3">
    <location>
        <begin position="241"/>
        <end position="266"/>
    </location>
</feature>
<dbReference type="STRING" id="3871.A0A4P1R3Q4"/>
<evidence type="ECO:0000256" key="2">
    <source>
        <dbReference type="ARBA" id="ARBA00022801"/>
    </source>
</evidence>
<dbReference type="InterPro" id="IPR006868">
    <property type="entry name" value="DUF630"/>
</dbReference>
<dbReference type="GO" id="GO:0046856">
    <property type="term" value="P:phosphatidylinositol dephosphorylation"/>
    <property type="evidence" value="ECO:0007669"/>
    <property type="project" value="InterPro"/>
</dbReference>
<gene>
    <name evidence="5" type="ORF">TanjilG_05769</name>
</gene>
<dbReference type="PANTHER" id="PTHR45666:SF3">
    <property type="entry name" value="TYPE I INOSITOL POLYPHOSPHATE 5-PHOSPHATASE 5"/>
    <property type="match status" value="1"/>
</dbReference>
<feature type="compositionally biased region" description="Low complexity" evidence="3">
    <location>
        <begin position="939"/>
        <end position="953"/>
    </location>
</feature>
<dbReference type="InterPro" id="IPR036691">
    <property type="entry name" value="Endo/exonu/phosph_ase_sf"/>
</dbReference>
<dbReference type="FunFam" id="3.60.10.10:FF:000092">
    <property type="entry name" value="Type I inositol polyphosphate 5-phosphatase 5"/>
    <property type="match status" value="1"/>
</dbReference>
<evidence type="ECO:0000313" key="5">
    <source>
        <dbReference type="EMBL" id="OIW00419.1"/>
    </source>
</evidence>
<proteinExistence type="inferred from homology"/>
<dbReference type="EMBL" id="CM007372">
    <property type="protein sequence ID" value="OIW00419.1"/>
    <property type="molecule type" value="Genomic_DNA"/>
</dbReference>
<sequence>MSSFNASRSKSNATPDFTKTKSNAAPEMTKVKSNVIPETIYAKTNASSERTNANETNVCIINASNTNPSSDTGGGKNEKKKKSLFPKIFGSKRSGRSSDEDALKSQIQEGEGVTLDLERKIETRRKAFLEASPIMRKSFSERETSPGIEGLNLSNFERRMAPEIGIQSFRIFVATWNVGGKSPNFDLNLQDFFLVEGSADIYVLGFQEIVPLSAGNVLVIEDNEPAAKWLALISQALNRPKNEYSDSSDSGTTSKNLNNSKDSKSSASVNFFQKPSLKAISRNYRAEGSSLLKSCNCPIDPPSRERRRVRKFSDPLSKLDSDIHGESSVEELLAIAEIPSSPTQTKYSLISSKQMVGIFLTIWTKKELVPHIGHLRVDSVGRGIMGCLGNKGCISISMSLHQTTFCFVCSHLASGEKEGDELKRNADVSEIIKGIQFTRITKNPCQRAPERIVDHDRIIWLGDLNYRVSLSYDETRVLLEDNDWDTLLEKDQLNMERDAGRVFNGFREGRIVFAPTYKYSHNSDSYAGETTKSKKKRRTPAWCDRILWRGNGIEQLSYIRGESRFSDHRPVCAVFSVNVEVRNRNIRFRKERKRFIKVAIDSRYALAAAYVSYIQSLRNVGIALRRYAEGEILVESSLSISDKTLSQTSYPSPPSHVAEAEVEVSESPLNNEVHFSPSVFSVSYMNSGSNAALTVTINACGNNNCLDDEATVFPMSTPPESGASWDYFEPGEDSESFRFTAPTSAFRECRGQLLEVDSDGNCVMKLNLNEKFGRNFSGSAIGNECSSPHAHFSDHSIVSRGVEGCKEMIGGEVKQTELPGNGGVIKETGADKGSIGRSSSKREKNIAGENVCTEREDPSEFITHRAKYFLSSIKDIEHRFIRASESGKEVSRLLEANKIKVGYSEAKGKQSPMAILAAVQPAYCGRKAMPVSQEPVQKTISWRRTTSSRSSSSKNALATKPKEDIDDSGSDFVEEFCMIAGSHSSTLDRLYAWERKLHNEVKACESIRKDYDRKCVQLRQQFAKDQGTQVIDKTRSVVKDLHSRIKVAIYSVDSISKQIERMRDEELFPQLLELTDGLMRMWKAMLGCHHAQYITISLAYHSKSSRGTLQGEARREIMSQLQEEIEFFGLSFANWINSPTSYMAALNGWLQNCILQPRERSRNRRPFSPRRVLAPPIFVLCRDWSAGIKALPSEELSQEMGSFFV</sequence>
<feature type="region of interest" description="Disordered" evidence="3">
    <location>
        <begin position="816"/>
        <end position="842"/>
    </location>
</feature>
<dbReference type="SUPFAM" id="SSF56219">
    <property type="entry name" value="DNase I-like"/>
    <property type="match status" value="1"/>
</dbReference>
<feature type="region of interest" description="Disordered" evidence="3">
    <location>
        <begin position="935"/>
        <end position="965"/>
    </location>
</feature>
<evidence type="ECO:0000259" key="4">
    <source>
        <dbReference type="SMART" id="SM00128"/>
    </source>
</evidence>
<comment type="similarity">
    <text evidence="1">Belongs to the inositol polyphosphate 5-phosphatase family.</text>
</comment>
<dbReference type="Gramene" id="OIW00419">
    <property type="protein sequence ID" value="OIW00419"/>
    <property type="gene ID" value="TanjilG_05769"/>
</dbReference>
<dbReference type="PANTHER" id="PTHR45666">
    <property type="entry name" value="TYPE IV INOSITOL POLYPHOSPHATE 5-PHOSPHATASE 9"/>
    <property type="match status" value="1"/>
</dbReference>